<dbReference type="AlphaFoldDB" id="A0A7W6ETU0"/>
<dbReference type="PANTHER" id="PTHR43673:SF10">
    <property type="entry name" value="NADH DEHYDROGENASE_NAD(P)H NITROREDUCTASE XCC3605-RELATED"/>
    <property type="match status" value="1"/>
</dbReference>
<sequence>MNLINILEKRYSTKSFDPTKKIASEDVKQLKSLLRMSPSSVNIQPWYFVIADTEAGKQRMAKGVQGPYKFNEAKILNASHVVLFCAKTSINEDYKEQIAESEAQAGRFPNEQIKQMTKNGRTLFVNIHKETLNDEQHWLEKQVYFNMGQFVLGAAALGIDACTMEGIDTQILNEEFGLTEKGLTAITTVALGYKTETDFNDPVKTPKSRLSFEEILTLV</sequence>
<keyword evidence="2" id="KW-0521">NADP</keyword>
<dbReference type="Proteomes" id="UP000541352">
    <property type="component" value="Unassembled WGS sequence"/>
</dbReference>
<keyword evidence="3 5" id="KW-0560">Oxidoreductase</keyword>
<evidence type="ECO:0000313" key="6">
    <source>
        <dbReference type="Proteomes" id="UP000541352"/>
    </source>
</evidence>
<dbReference type="CDD" id="cd02149">
    <property type="entry name" value="NfsB-like"/>
    <property type="match status" value="1"/>
</dbReference>
<dbReference type="GO" id="GO:0004155">
    <property type="term" value="F:6,7-dihydropteridine reductase activity"/>
    <property type="evidence" value="ECO:0007669"/>
    <property type="project" value="UniProtKB-EC"/>
</dbReference>
<proteinExistence type="inferred from homology"/>
<evidence type="ECO:0000256" key="2">
    <source>
        <dbReference type="ARBA" id="ARBA00022857"/>
    </source>
</evidence>
<feature type="domain" description="Nitroreductase" evidence="4">
    <location>
        <begin position="8"/>
        <end position="193"/>
    </location>
</feature>
<dbReference type="SUPFAM" id="SSF55469">
    <property type="entry name" value="FMN-dependent nitroreductase-like"/>
    <property type="match status" value="1"/>
</dbReference>
<dbReference type="PANTHER" id="PTHR43673">
    <property type="entry name" value="NAD(P)H NITROREDUCTASE YDGI-RELATED"/>
    <property type="match status" value="1"/>
</dbReference>
<accession>A0A7W6ETU0</accession>
<evidence type="ECO:0000259" key="4">
    <source>
        <dbReference type="Pfam" id="PF00881"/>
    </source>
</evidence>
<reference evidence="5 6" key="1">
    <citation type="submission" date="2020-08" db="EMBL/GenBank/DDBJ databases">
        <title>Genomic Encyclopedia of Type Strains, Phase IV (KMG-IV): sequencing the most valuable type-strain genomes for metagenomic binning, comparative biology and taxonomic classification.</title>
        <authorList>
            <person name="Goeker M."/>
        </authorList>
    </citation>
    <scope>NUCLEOTIDE SEQUENCE [LARGE SCALE GENOMIC DNA]</scope>
    <source>
        <strain evidence="5 6">DSM 17976</strain>
    </source>
</reference>
<dbReference type="InterPro" id="IPR033878">
    <property type="entry name" value="NfsB-like"/>
</dbReference>
<evidence type="ECO:0000313" key="5">
    <source>
        <dbReference type="EMBL" id="MBB3841741.1"/>
    </source>
</evidence>
<dbReference type="Pfam" id="PF00881">
    <property type="entry name" value="Nitroreductase"/>
    <property type="match status" value="1"/>
</dbReference>
<evidence type="ECO:0000256" key="1">
    <source>
        <dbReference type="ARBA" id="ARBA00007118"/>
    </source>
</evidence>
<dbReference type="RefSeq" id="WP_183979609.1">
    <property type="nucleotide sequence ID" value="NZ_JACIBY010000020.1"/>
</dbReference>
<dbReference type="EC" id="1.-.-.-" evidence="5"/>
<organism evidence="5 6">
    <name type="scientific">Runella defluvii</name>
    <dbReference type="NCBI Taxonomy" id="370973"/>
    <lineage>
        <taxon>Bacteria</taxon>
        <taxon>Pseudomonadati</taxon>
        <taxon>Bacteroidota</taxon>
        <taxon>Cytophagia</taxon>
        <taxon>Cytophagales</taxon>
        <taxon>Spirosomataceae</taxon>
        <taxon>Runella</taxon>
    </lineage>
</organism>
<comment type="similarity">
    <text evidence="1">Belongs to the nitroreductase family.</text>
</comment>
<dbReference type="Gene3D" id="3.40.109.10">
    <property type="entry name" value="NADH Oxidase"/>
    <property type="match status" value="1"/>
</dbReference>
<protein>
    <submittedName>
        <fullName evidence="5">Nitroreductase/dihydropteridine reductase</fullName>
        <ecNumber evidence="5">1.-.-.-</ecNumber>
        <ecNumber evidence="5">1.5.1.34</ecNumber>
    </submittedName>
</protein>
<comment type="caution">
    <text evidence="5">The sequence shown here is derived from an EMBL/GenBank/DDBJ whole genome shotgun (WGS) entry which is preliminary data.</text>
</comment>
<name>A0A7W6ETU0_9BACT</name>
<dbReference type="EC" id="1.5.1.34" evidence="5"/>
<dbReference type="InterPro" id="IPR029479">
    <property type="entry name" value="Nitroreductase"/>
</dbReference>
<dbReference type="NCBIfam" id="NF008275">
    <property type="entry name" value="PRK11053.1"/>
    <property type="match status" value="1"/>
</dbReference>
<dbReference type="EMBL" id="JACIBY010000020">
    <property type="protein sequence ID" value="MBB3841741.1"/>
    <property type="molecule type" value="Genomic_DNA"/>
</dbReference>
<evidence type="ECO:0000256" key="3">
    <source>
        <dbReference type="ARBA" id="ARBA00023002"/>
    </source>
</evidence>
<gene>
    <name evidence="5" type="ORF">FHS57_005770</name>
</gene>
<dbReference type="InterPro" id="IPR000415">
    <property type="entry name" value="Nitroreductase-like"/>
</dbReference>
<keyword evidence="6" id="KW-1185">Reference proteome</keyword>